<keyword evidence="1" id="KW-1133">Transmembrane helix</keyword>
<dbReference type="Proteomes" id="UP001447979">
    <property type="component" value="Unassembled WGS sequence"/>
</dbReference>
<gene>
    <name evidence="2" type="ORF">WMO19_05745</name>
</gene>
<evidence type="ECO:0000313" key="3">
    <source>
        <dbReference type="Proteomes" id="UP001447979"/>
    </source>
</evidence>
<sequence length="183" mass="21621">MDSKLTDTTKENNFNDAEFIDNLLGKIDRYYTLSYKNDKNLEEMTSNDVENYVKTTYSNLKEEYSDKFLRDLTTFKIYRDNLKASLEYRSQTSNYFETLGIAISTTLITIVLSPKNKDWRAVELVLSIVIIAVILSLIMKFINFLWRRCKNSKLNKLKIVNESIHILEYKKEKLTQKLEDKNK</sequence>
<comment type="caution">
    <text evidence="2">The sequence shown here is derived from an EMBL/GenBank/DDBJ whole genome shotgun (WGS) entry which is preliminary data.</text>
</comment>
<feature type="transmembrane region" description="Helical" evidence="1">
    <location>
        <begin position="124"/>
        <end position="146"/>
    </location>
</feature>
<keyword evidence="1" id="KW-0472">Membrane</keyword>
<evidence type="ECO:0000256" key="1">
    <source>
        <dbReference type="SAM" id="Phobius"/>
    </source>
</evidence>
<feature type="transmembrane region" description="Helical" evidence="1">
    <location>
        <begin position="95"/>
        <end position="112"/>
    </location>
</feature>
<evidence type="ECO:0000313" key="2">
    <source>
        <dbReference type="EMBL" id="MEQ2401107.1"/>
    </source>
</evidence>
<organism evidence="2 3">
    <name type="scientific">Peptoniphilus hominis</name>
    <name type="common">ex Hitch et al. 2025</name>
    <dbReference type="NCBI Taxonomy" id="3133174"/>
    <lineage>
        <taxon>Bacteria</taxon>
        <taxon>Bacillati</taxon>
        <taxon>Bacillota</taxon>
        <taxon>Tissierellia</taxon>
        <taxon>Tissierellales</taxon>
        <taxon>Peptoniphilaceae</taxon>
        <taxon>Peptoniphilus</taxon>
    </lineage>
</organism>
<proteinExistence type="predicted"/>
<dbReference type="EMBL" id="JBBMFO010000015">
    <property type="protein sequence ID" value="MEQ2401107.1"/>
    <property type="molecule type" value="Genomic_DNA"/>
</dbReference>
<evidence type="ECO:0008006" key="4">
    <source>
        <dbReference type="Google" id="ProtNLM"/>
    </source>
</evidence>
<accession>A0ABV1CE51</accession>
<protein>
    <recommendedName>
        <fullName evidence="4">SMODS and SLOG-associating 2TM effector domain-containing protein</fullName>
    </recommendedName>
</protein>
<keyword evidence="3" id="KW-1185">Reference proteome</keyword>
<name>A0ABV1CE51_9FIRM</name>
<keyword evidence="1" id="KW-0812">Transmembrane</keyword>
<reference evidence="2 3" key="1">
    <citation type="submission" date="2024-03" db="EMBL/GenBank/DDBJ databases">
        <title>Human intestinal bacterial collection.</title>
        <authorList>
            <person name="Pauvert C."/>
            <person name="Hitch T.C.A."/>
            <person name="Clavel T."/>
        </authorList>
    </citation>
    <scope>NUCLEOTIDE SEQUENCE [LARGE SCALE GENOMIC DNA]</scope>
    <source>
        <strain evidence="2 3">CLA-SR-H025</strain>
    </source>
</reference>